<protein>
    <submittedName>
        <fullName evidence="4">ADAL-like protein</fullName>
    </submittedName>
</protein>
<dbReference type="PANTHER" id="PTHR11409:SF42">
    <property type="entry name" value="ADENOSINE DEAMINASE-LIKE PROTEIN"/>
    <property type="match status" value="1"/>
</dbReference>
<keyword evidence="2" id="KW-0862">Zinc</keyword>
<organism evidence="4 5">
    <name type="scientific">Mya arenaria</name>
    <name type="common">Soft-shell clam</name>
    <dbReference type="NCBI Taxonomy" id="6604"/>
    <lineage>
        <taxon>Eukaryota</taxon>
        <taxon>Metazoa</taxon>
        <taxon>Spiralia</taxon>
        <taxon>Lophotrochozoa</taxon>
        <taxon>Mollusca</taxon>
        <taxon>Bivalvia</taxon>
        <taxon>Autobranchia</taxon>
        <taxon>Heteroconchia</taxon>
        <taxon>Euheterodonta</taxon>
        <taxon>Imparidentia</taxon>
        <taxon>Neoheterodontei</taxon>
        <taxon>Myida</taxon>
        <taxon>Myoidea</taxon>
        <taxon>Myidae</taxon>
        <taxon>Mya</taxon>
    </lineage>
</organism>
<keyword evidence="5" id="KW-1185">Reference proteome</keyword>
<gene>
    <name evidence="4" type="ORF">MAR_024411</name>
</gene>
<keyword evidence="3" id="KW-0546">Nucleotide metabolism</keyword>
<dbReference type="EMBL" id="CP111014">
    <property type="protein sequence ID" value="WAR00039.1"/>
    <property type="molecule type" value="Genomic_DNA"/>
</dbReference>
<dbReference type="InterPro" id="IPR032466">
    <property type="entry name" value="Metal_Hydrolase"/>
</dbReference>
<evidence type="ECO:0000313" key="5">
    <source>
        <dbReference type="Proteomes" id="UP001164746"/>
    </source>
</evidence>
<name>A0ABY7DSG6_MYAAR</name>
<evidence type="ECO:0000313" key="4">
    <source>
        <dbReference type="EMBL" id="WAR00039.1"/>
    </source>
</evidence>
<dbReference type="Gene3D" id="3.20.20.140">
    <property type="entry name" value="Metal-dependent hydrolases"/>
    <property type="match status" value="2"/>
</dbReference>
<dbReference type="InterPro" id="IPR006330">
    <property type="entry name" value="Ado/ade_deaminase"/>
</dbReference>
<evidence type="ECO:0000256" key="3">
    <source>
        <dbReference type="ARBA" id="ARBA00023080"/>
    </source>
</evidence>
<evidence type="ECO:0000256" key="1">
    <source>
        <dbReference type="ARBA" id="ARBA00006676"/>
    </source>
</evidence>
<dbReference type="SUPFAM" id="SSF51556">
    <property type="entry name" value="Metallo-dependent hydrolases"/>
    <property type="match status" value="1"/>
</dbReference>
<accession>A0ABY7DSG6</accession>
<comment type="similarity">
    <text evidence="1">Belongs to the metallo-dependent hydrolases superfamily. Adenosine and AMP deaminases family.</text>
</comment>
<proteinExistence type="inferred from homology"/>
<reference evidence="4" key="1">
    <citation type="submission" date="2022-11" db="EMBL/GenBank/DDBJ databases">
        <title>Centuries of genome instability and evolution in soft-shell clam transmissible cancer (bioRxiv).</title>
        <authorList>
            <person name="Hart S.F.M."/>
            <person name="Yonemitsu M.A."/>
            <person name="Giersch R.M."/>
            <person name="Beal B.F."/>
            <person name="Arriagada G."/>
            <person name="Davis B.W."/>
            <person name="Ostrander E.A."/>
            <person name="Goff S.P."/>
            <person name="Metzger M.J."/>
        </authorList>
    </citation>
    <scope>NUCLEOTIDE SEQUENCE</scope>
    <source>
        <strain evidence="4">MELC-2E11</strain>
        <tissue evidence="4">Siphon/mantle</tissue>
    </source>
</reference>
<dbReference type="PANTHER" id="PTHR11409">
    <property type="entry name" value="ADENOSINE DEAMINASE"/>
    <property type="match status" value="1"/>
</dbReference>
<dbReference type="Proteomes" id="UP001164746">
    <property type="component" value="Chromosome 3"/>
</dbReference>
<sequence>MDMIAFYSEKSGLDSYFAVDDIRLYSNISVNAEKTDGLVVGIDFSGDPNAGDGAEFIPVFEEGRLQGLKLALHLAETDDKGVFSTTLSREYSIAAETFSLSDQQMWDLSYRSIDFIFSGEHVKQMLRKKWTDSKDGLSVK</sequence>
<evidence type="ECO:0000256" key="2">
    <source>
        <dbReference type="ARBA" id="ARBA00022833"/>
    </source>
</evidence>